<evidence type="ECO:0000313" key="2">
    <source>
        <dbReference type="Proteomes" id="UP000650424"/>
    </source>
</evidence>
<dbReference type="RefSeq" id="WP_186948754.1">
    <property type="nucleotide sequence ID" value="NZ_JACOGF010000010.1"/>
</dbReference>
<dbReference type="InterPro" id="IPR025459">
    <property type="entry name" value="DUF4279"/>
</dbReference>
<dbReference type="Pfam" id="PF14106">
    <property type="entry name" value="DUF4279"/>
    <property type="match status" value="1"/>
</dbReference>
<name>A0ABR6ZUB4_9BURK</name>
<evidence type="ECO:0000313" key="1">
    <source>
        <dbReference type="EMBL" id="MBC3919482.1"/>
    </source>
</evidence>
<reference evidence="1 2" key="1">
    <citation type="submission" date="2020-08" db="EMBL/GenBank/DDBJ databases">
        <title>Novel species isolated from subtropical streams in China.</title>
        <authorList>
            <person name="Lu H."/>
        </authorList>
    </citation>
    <scope>NUCLEOTIDE SEQUENCE [LARGE SCALE GENOMIC DNA]</scope>
    <source>
        <strain evidence="1 2">CY18W</strain>
    </source>
</reference>
<organism evidence="1 2">
    <name type="scientific">Undibacterium hunanense</name>
    <dbReference type="NCBI Taxonomy" id="2762292"/>
    <lineage>
        <taxon>Bacteria</taxon>
        <taxon>Pseudomonadati</taxon>
        <taxon>Pseudomonadota</taxon>
        <taxon>Betaproteobacteria</taxon>
        <taxon>Burkholderiales</taxon>
        <taxon>Oxalobacteraceae</taxon>
        <taxon>Undibacterium</taxon>
    </lineage>
</organism>
<evidence type="ECO:0008006" key="3">
    <source>
        <dbReference type="Google" id="ProtNLM"/>
    </source>
</evidence>
<dbReference type="EMBL" id="JACOGF010000010">
    <property type="protein sequence ID" value="MBC3919482.1"/>
    <property type="molecule type" value="Genomic_DNA"/>
</dbReference>
<keyword evidence="2" id="KW-1185">Reference proteome</keyword>
<accession>A0ABR6ZUB4</accession>
<sequence>MHKYTVSFRIEGRFLVPSEVTDILGLQPSHVRVHPSDENYNGRNSLWSYSGSASQIEWDSLEDGLLHLLGELFIKKNLIDLKFTECKKYWWCGHFQQSFDGGPTFSPELFRKLADFGVPLFLDNYFSSDD</sequence>
<proteinExistence type="predicted"/>
<comment type="caution">
    <text evidence="1">The sequence shown here is derived from an EMBL/GenBank/DDBJ whole genome shotgun (WGS) entry which is preliminary data.</text>
</comment>
<protein>
    <recommendedName>
        <fullName evidence="3">DUF4279 domain-containing protein</fullName>
    </recommendedName>
</protein>
<gene>
    <name evidence="1" type="ORF">H8L32_18480</name>
</gene>
<dbReference type="Proteomes" id="UP000650424">
    <property type="component" value="Unassembled WGS sequence"/>
</dbReference>